<sequence>HQQQLSGSGLSRQSSTDQNSSAASVTGSGFGRGGDFNSPTPPPVNLNINNDALPSYERPWQQQRVGPQQLQQRPAGYYQDQQSVGSPRVGNKRFQLPAQPHQQRQAAARHGAPPTLGRTLRQKRKNKDQI</sequence>
<accession>A0A1I8HMR6</accession>
<keyword evidence="2" id="KW-1185">Reference proteome</keyword>
<evidence type="ECO:0000256" key="1">
    <source>
        <dbReference type="SAM" id="MobiDB-lite"/>
    </source>
</evidence>
<proteinExistence type="predicted"/>
<organism evidence="2 3">
    <name type="scientific">Macrostomum lignano</name>
    <dbReference type="NCBI Taxonomy" id="282301"/>
    <lineage>
        <taxon>Eukaryota</taxon>
        <taxon>Metazoa</taxon>
        <taxon>Spiralia</taxon>
        <taxon>Lophotrochozoa</taxon>
        <taxon>Platyhelminthes</taxon>
        <taxon>Rhabditophora</taxon>
        <taxon>Macrostomorpha</taxon>
        <taxon>Macrostomida</taxon>
        <taxon>Macrostomidae</taxon>
        <taxon>Macrostomum</taxon>
    </lineage>
</organism>
<name>A0A1I8HMR6_9PLAT</name>
<feature type="compositionally biased region" description="Low complexity" evidence="1">
    <location>
        <begin position="58"/>
        <end position="74"/>
    </location>
</feature>
<dbReference type="WBParaSite" id="maker-uti_cns_0006881-snap-gene-0.5-mRNA-1">
    <property type="protein sequence ID" value="maker-uti_cns_0006881-snap-gene-0.5-mRNA-1"/>
    <property type="gene ID" value="maker-uti_cns_0006881-snap-gene-0.5"/>
</dbReference>
<feature type="compositionally biased region" description="Low complexity" evidence="1">
    <location>
        <begin position="97"/>
        <end position="114"/>
    </location>
</feature>
<evidence type="ECO:0000313" key="3">
    <source>
        <dbReference type="WBParaSite" id="maker-uti_cns_0006881-snap-gene-0.5-mRNA-1"/>
    </source>
</evidence>
<feature type="compositionally biased region" description="Polar residues" evidence="1">
    <location>
        <begin position="16"/>
        <end position="27"/>
    </location>
</feature>
<reference evidence="3" key="1">
    <citation type="submission" date="2016-11" db="UniProtKB">
        <authorList>
            <consortium name="WormBaseParasite"/>
        </authorList>
    </citation>
    <scope>IDENTIFICATION</scope>
</reference>
<dbReference type="AlphaFoldDB" id="A0A1I8HMR6"/>
<feature type="compositionally biased region" description="Basic residues" evidence="1">
    <location>
        <begin position="120"/>
        <end position="130"/>
    </location>
</feature>
<protein>
    <submittedName>
        <fullName evidence="3">GA26866</fullName>
    </submittedName>
</protein>
<feature type="region of interest" description="Disordered" evidence="1">
    <location>
        <begin position="1"/>
        <end position="130"/>
    </location>
</feature>
<dbReference type="Proteomes" id="UP000095280">
    <property type="component" value="Unplaced"/>
</dbReference>
<evidence type="ECO:0000313" key="2">
    <source>
        <dbReference type="Proteomes" id="UP000095280"/>
    </source>
</evidence>
<feature type="compositionally biased region" description="Low complexity" evidence="1">
    <location>
        <begin position="1"/>
        <end position="15"/>
    </location>
</feature>